<dbReference type="AlphaFoldDB" id="A0A074L3Z6"/>
<name>A0A074L3Z6_9BACT</name>
<dbReference type="Proteomes" id="UP000027821">
    <property type="component" value="Unassembled WGS sequence"/>
</dbReference>
<gene>
    <name evidence="1" type="ORF">EL17_02520</name>
</gene>
<organism evidence="1 2">
    <name type="scientific">Anditalea andensis</name>
    <dbReference type="NCBI Taxonomy" id="1048983"/>
    <lineage>
        <taxon>Bacteria</taxon>
        <taxon>Pseudomonadati</taxon>
        <taxon>Bacteroidota</taxon>
        <taxon>Cytophagia</taxon>
        <taxon>Cytophagales</taxon>
        <taxon>Cytophagaceae</taxon>
        <taxon>Anditalea</taxon>
    </lineage>
</organism>
<proteinExistence type="predicted"/>
<dbReference type="STRING" id="1048983.EL17_02520"/>
<protein>
    <submittedName>
        <fullName evidence="1">Uncharacterized protein</fullName>
    </submittedName>
</protein>
<dbReference type="OrthoDB" id="2575320at2"/>
<keyword evidence="2" id="KW-1185">Reference proteome</keyword>
<reference evidence="1 2" key="1">
    <citation type="submission" date="2014-04" db="EMBL/GenBank/DDBJ databases">
        <title>Characterization and application of a salt tolerant electro-active bacterium.</title>
        <authorList>
            <person name="Yang L."/>
            <person name="Wei S."/>
            <person name="Tay Q.X.M."/>
        </authorList>
    </citation>
    <scope>NUCLEOTIDE SEQUENCE [LARGE SCALE GENOMIC DNA]</scope>
    <source>
        <strain evidence="1 2">LY1</strain>
    </source>
</reference>
<evidence type="ECO:0000313" key="1">
    <source>
        <dbReference type="EMBL" id="KEO74568.1"/>
    </source>
</evidence>
<dbReference type="EMBL" id="JMIH01000014">
    <property type="protein sequence ID" value="KEO74568.1"/>
    <property type="molecule type" value="Genomic_DNA"/>
</dbReference>
<dbReference type="RefSeq" id="WP_035070417.1">
    <property type="nucleotide sequence ID" value="NZ_JMIH01000014.1"/>
</dbReference>
<comment type="caution">
    <text evidence="1">The sequence shown here is derived from an EMBL/GenBank/DDBJ whole genome shotgun (WGS) entry which is preliminary data.</text>
</comment>
<dbReference type="eggNOG" id="ENOG5033ZVH">
    <property type="taxonomic scope" value="Bacteria"/>
</dbReference>
<sequence>MDQSKINNELLNNRQIFNDIHKTKNQFKEVFTTLSNDLSHINIKQYYPLSKGLKISMGNELEKCPYQVLDIFRNFDKKMGHNIRILNWWGHGLYILVFFGYELAIETRSNQKYFLHKGFKLTQGSSPWDYSNLANTPIISPEDPGDTIEKHIHQYRYLQWCKKIEIATEIDSLQKSLGRELNRIFDFHNIKI</sequence>
<accession>A0A074L3Z6</accession>
<evidence type="ECO:0000313" key="2">
    <source>
        <dbReference type="Proteomes" id="UP000027821"/>
    </source>
</evidence>